<evidence type="ECO:0000313" key="3">
    <source>
        <dbReference type="Proteomes" id="UP000578352"/>
    </source>
</evidence>
<reference evidence="2 3" key="1">
    <citation type="submission" date="2020-07" db="EMBL/GenBank/DDBJ databases">
        <title>Sequencing the genomes of 1000 actinobacteria strains.</title>
        <authorList>
            <person name="Klenk H.-P."/>
        </authorList>
    </citation>
    <scope>NUCLEOTIDE SEQUENCE [LARGE SCALE GENOMIC DNA]</scope>
    <source>
        <strain evidence="2 3">DSM 15165</strain>
    </source>
</reference>
<evidence type="ECO:0000256" key="1">
    <source>
        <dbReference type="SAM" id="Phobius"/>
    </source>
</evidence>
<keyword evidence="1" id="KW-0472">Membrane</keyword>
<evidence type="ECO:0000313" key="2">
    <source>
        <dbReference type="EMBL" id="NYJ25246.1"/>
    </source>
</evidence>
<dbReference type="Proteomes" id="UP000578352">
    <property type="component" value="Unassembled WGS sequence"/>
</dbReference>
<accession>A0A853CVW0</accession>
<keyword evidence="1" id="KW-0812">Transmembrane</keyword>
<organism evidence="2 3">
    <name type="scientific">Leifsonia shinshuensis</name>
    <dbReference type="NCBI Taxonomy" id="150026"/>
    <lineage>
        <taxon>Bacteria</taxon>
        <taxon>Bacillati</taxon>
        <taxon>Actinomycetota</taxon>
        <taxon>Actinomycetes</taxon>
        <taxon>Micrococcales</taxon>
        <taxon>Microbacteriaceae</taxon>
        <taxon>Leifsonia</taxon>
    </lineage>
</organism>
<keyword evidence="1" id="KW-1133">Transmembrane helix</keyword>
<gene>
    <name evidence="2" type="ORF">HNR13_003533</name>
</gene>
<proteinExistence type="predicted"/>
<protein>
    <submittedName>
        <fullName evidence="2">Thiol:disulfide interchange protein</fullName>
    </submittedName>
</protein>
<name>A0A853CVW0_9MICO</name>
<feature type="transmembrane region" description="Helical" evidence="1">
    <location>
        <begin position="29"/>
        <end position="47"/>
    </location>
</feature>
<dbReference type="RefSeq" id="WP_179607885.1">
    <property type="nucleotide sequence ID" value="NZ_BAABEH010000001.1"/>
</dbReference>
<feature type="transmembrane region" description="Helical" evidence="1">
    <location>
        <begin position="5"/>
        <end position="23"/>
    </location>
</feature>
<dbReference type="AlphaFoldDB" id="A0A853CVW0"/>
<dbReference type="EMBL" id="JACCFL010000001">
    <property type="protein sequence ID" value="NYJ25246.1"/>
    <property type="molecule type" value="Genomic_DNA"/>
</dbReference>
<comment type="caution">
    <text evidence="2">The sequence shown here is derived from an EMBL/GenBank/DDBJ whole genome shotgun (WGS) entry which is preliminary data.</text>
</comment>
<sequence length="81" mass="8637">MTGKMFSQLCATVALAAVTLLIGRSMHDLATVILFAVGVLATILSAFRVRSLRVKHLAEVERRVPQNAATDDGRNPSSSKG</sequence>